<feature type="compositionally biased region" description="Basic residues" evidence="1">
    <location>
        <begin position="1"/>
        <end position="11"/>
    </location>
</feature>
<evidence type="ECO:0000256" key="1">
    <source>
        <dbReference type="SAM" id="MobiDB-lite"/>
    </source>
</evidence>
<reference evidence="2 3" key="1">
    <citation type="submission" date="2018-03" db="EMBL/GenBank/DDBJ databases">
        <title>Genomic Encyclopedia of Archaeal and Bacterial Type Strains, Phase II (KMG-II): from individual species to whole genera.</title>
        <authorList>
            <person name="Goeker M."/>
        </authorList>
    </citation>
    <scope>NUCLEOTIDE SEQUENCE [LARGE SCALE GENOMIC DNA]</scope>
    <source>
        <strain evidence="2 3">DSM 44720</strain>
    </source>
</reference>
<sequence>MFERLRGRRGVRKDSAAQEDRAVVQQQVEVEQVMPVEQLQEMRPEPEPQAPAPVNASVVFAGPTLVVGPPEGASQMALSLARSLPADRGRTVAVIDFPPGGETTFWQSAANALRGRGPIRLAVSYAGSMRPTAPAQWLAAQLQAEVIAPDGALTTVPGAAFVTGATGYGSWLRFLPGASPTPFGRRFPVPAWEAMDPNSAWPTGEIGIAEPIPAGLWLRAQSVPFDPNSQDARAIVALPCRENVLTIVVGGPGQPSIPTEEICRLLTALPSAARTRVRLVQYDLDAGEQAQLVAEQLGEAINIYTGLPVSNLREGGGAVVVAVDRRGQPTWHPFVTEMRCVPRALQEENEVSGYRNPVPGLVELTPGVFGLGDGVVLEVVASGLWVREATNAGGAEVRALPVDPEWARLTVGTPGRTTPGAVAVAGAALVERLEPEVRKLLRLVFCDATETAIPWPEAPEEPTTEPAAVPDPVVDDEENTRSGPAHALITDPEPEPEPEPVPSPDPDTVRVPAPVPNSVRAQLSPHVELPTQLTSSPAIEEPPAEQPPEDAAALEIPLRIEGPVPTPPSPSWQQKNSRWGEELASDRETVAADHRTTDLERDAVRRILGERYPAFATAVGRLLAQRPGPLVDPVPVETTVTELAALSAYLGQDEELVVETLRTGTLGRLQPYVAAVVAGLRRLPLHQGITTCWSIAPPNIATHFRTGDVLVEHGILNTHANPQESFDGGVEYLVWSLTGRRVEVVDRRAGVVNERVLFPPATAFKVLAVSESDGSAPTQVLLQEVGDARNERQLAQLRPDVLTQLERAAIALRSLSNA</sequence>
<evidence type="ECO:0000313" key="2">
    <source>
        <dbReference type="EMBL" id="PRY29667.1"/>
    </source>
</evidence>
<dbReference type="Gene3D" id="3.90.176.10">
    <property type="entry name" value="Toxin ADP-ribosyltransferase, Chain A, domain 1"/>
    <property type="match status" value="1"/>
</dbReference>
<organism evidence="2 3">
    <name type="scientific">Umezawaea tangerina</name>
    <dbReference type="NCBI Taxonomy" id="84725"/>
    <lineage>
        <taxon>Bacteria</taxon>
        <taxon>Bacillati</taxon>
        <taxon>Actinomycetota</taxon>
        <taxon>Actinomycetes</taxon>
        <taxon>Pseudonocardiales</taxon>
        <taxon>Pseudonocardiaceae</taxon>
        <taxon>Umezawaea</taxon>
    </lineage>
</organism>
<comment type="caution">
    <text evidence="2">The sequence shown here is derived from an EMBL/GenBank/DDBJ whole genome shotgun (WGS) entry which is preliminary data.</text>
</comment>
<feature type="region of interest" description="Disordered" evidence="1">
    <location>
        <begin position="454"/>
        <end position="527"/>
    </location>
</feature>
<evidence type="ECO:0008006" key="4">
    <source>
        <dbReference type="Google" id="ProtNLM"/>
    </source>
</evidence>
<evidence type="ECO:0000313" key="3">
    <source>
        <dbReference type="Proteomes" id="UP000239494"/>
    </source>
</evidence>
<feature type="region of interest" description="Disordered" evidence="1">
    <location>
        <begin position="1"/>
        <end position="22"/>
    </location>
</feature>
<name>A0A2T0S8B5_9PSEU</name>
<feature type="compositionally biased region" description="Basic and acidic residues" evidence="1">
    <location>
        <begin position="12"/>
        <end position="22"/>
    </location>
</feature>
<protein>
    <recommendedName>
        <fullName evidence="4">NAD(+)--protein-arginine ADP-ribosyltransferase</fullName>
    </recommendedName>
</protein>
<gene>
    <name evidence="2" type="ORF">CLV43_12516</name>
</gene>
<dbReference type="Proteomes" id="UP000239494">
    <property type="component" value="Unassembled WGS sequence"/>
</dbReference>
<keyword evidence="3" id="KW-1185">Reference proteome</keyword>
<accession>A0A2T0S8B5</accession>
<dbReference type="AlphaFoldDB" id="A0A2T0S8B5"/>
<dbReference type="EMBL" id="PVTF01000025">
    <property type="protein sequence ID" value="PRY29667.1"/>
    <property type="molecule type" value="Genomic_DNA"/>
</dbReference>
<proteinExistence type="predicted"/>